<evidence type="ECO:0000313" key="1">
    <source>
        <dbReference type="EMBL" id="GAA2135428.1"/>
    </source>
</evidence>
<sequence>MFSGRAVLRLVAGPAASGATGRYYDGTREARADPQAYDAAARDRLRRLSDRLVRRALGDRARPEPES</sequence>
<reference evidence="1 2" key="1">
    <citation type="journal article" date="2019" name="Int. J. Syst. Evol. Microbiol.">
        <title>The Global Catalogue of Microorganisms (GCM) 10K type strain sequencing project: providing services to taxonomists for standard genome sequencing and annotation.</title>
        <authorList>
            <consortium name="The Broad Institute Genomics Platform"/>
            <consortium name="The Broad Institute Genome Sequencing Center for Infectious Disease"/>
            <person name="Wu L."/>
            <person name="Ma J."/>
        </authorList>
    </citation>
    <scope>NUCLEOTIDE SEQUENCE [LARGE SCALE GENOMIC DNA]</scope>
    <source>
        <strain evidence="1 2">JCM 14560</strain>
    </source>
</reference>
<evidence type="ECO:0000313" key="2">
    <source>
        <dbReference type="Proteomes" id="UP001422759"/>
    </source>
</evidence>
<dbReference type="EMBL" id="BAAANT010000005">
    <property type="protein sequence ID" value="GAA2135428.1"/>
    <property type="molecule type" value="Genomic_DNA"/>
</dbReference>
<dbReference type="RefSeq" id="WP_344461840.1">
    <property type="nucleotide sequence ID" value="NZ_BAAANT010000005.1"/>
</dbReference>
<keyword evidence="2" id="KW-1185">Reference proteome</keyword>
<gene>
    <name evidence="1" type="ORF">GCM10009760_13970</name>
</gene>
<protein>
    <submittedName>
        <fullName evidence="1">Uncharacterized protein</fullName>
    </submittedName>
</protein>
<dbReference type="Proteomes" id="UP001422759">
    <property type="component" value="Unassembled WGS sequence"/>
</dbReference>
<comment type="caution">
    <text evidence="1">The sequence shown here is derived from an EMBL/GenBank/DDBJ whole genome shotgun (WGS) entry which is preliminary data.</text>
</comment>
<accession>A0ABN2Z1P1</accession>
<organism evidence="1 2">
    <name type="scientific">Kitasatospora kazusensis</name>
    <dbReference type="NCBI Taxonomy" id="407974"/>
    <lineage>
        <taxon>Bacteria</taxon>
        <taxon>Bacillati</taxon>
        <taxon>Actinomycetota</taxon>
        <taxon>Actinomycetes</taxon>
        <taxon>Kitasatosporales</taxon>
        <taxon>Streptomycetaceae</taxon>
        <taxon>Kitasatospora</taxon>
    </lineage>
</organism>
<name>A0ABN2Z1P1_9ACTN</name>
<proteinExistence type="predicted"/>